<dbReference type="Proteomes" id="UP000553776">
    <property type="component" value="Unassembled WGS sequence"/>
</dbReference>
<comment type="caution">
    <text evidence="3">The sequence shown here is derived from an EMBL/GenBank/DDBJ whole genome shotgun (WGS) entry which is preliminary data.</text>
</comment>
<dbReference type="Pfam" id="PF14098">
    <property type="entry name" value="SSPI"/>
    <property type="match status" value="1"/>
</dbReference>
<dbReference type="GO" id="GO:0030436">
    <property type="term" value="P:asexual sporulation"/>
    <property type="evidence" value="ECO:0007669"/>
    <property type="project" value="UniProtKB-UniRule"/>
</dbReference>
<gene>
    <name evidence="2 3" type="primary">sspI</name>
    <name evidence="3" type="ORF">H7B90_08245</name>
</gene>
<accession>A0A841TZ30</accession>
<evidence type="ECO:0000313" key="4">
    <source>
        <dbReference type="Proteomes" id="UP000553776"/>
    </source>
</evidence>
<name>A0A841TZ30_9BACL</name>
<dbReference type="EMBL" id="JACJVR010000028">
    <property type="protein sequence ID" value="MBB6691383.1"/>
    <property type="molecule type" value="Genomic_DNA"/>
</dbReference>
<comment type="subcellular location">
    <subcellularLocation>
        <location evidence="2">Spore core</location>
    </subcellularLocation>
</comment>
<dbReference type="AlphaFoldDB" id="A0A841TZ30"/>
<evidence type="ECO:0000256" key="2">
    <source>
        <dbReference type="HAMAP-Rule" id="MF_00669"/>
    </source>
</evidence>
<dbReference type="GO" id="GO:0030435">
    <property type="term" value="P:sporulation resulting in formation of a cellular spore"/>
    <property type="evidence" value="ECO:0007669"/>
    <property type="project" value="UniProtKB-KW"/>
</dbReference>
<comment type="similarity">
    <text evidence="2">Belongs to the SspI family.</text>
</comment>
<sequence length="70" mass="8008">MSLREAIIHRVEDKNGDELREIIEDSIGNAEVTLPGLGVLFEIIWQNSPEEERNRMVDALHRQVHKDASS</sequence>
<dbReference type="InterPro" id="IPR017525">
    <property type="entry name" value="SspI"/>
</dbReference>
<keyword evidence="4" id="KW-1185">Reference proteome</keyword>
<keyword evidence="1 2" id="KW-0749">Sporulation</keyword>
<proteinExistence type="evidence at transcript level"/>
<organism evidence="3 4">
    <name type="scientific">Cohnella xylanilytica</name>
    <dbReference type="NCBI Taxonomy" id="557555"/>
    <lineage>
        <taxon>Bacteria</taxon>
        <taxon>Bacillati</taxon>
        <taxon>Bacillota</taxon>
        <taxon>Bacilli</taxon>
        <taxon>Bacillales</taxon>
        <taxon>Paenibacillaceae</taxon>
        <taxon>Cohnella</taxon>
    </lineage>
</organism>
<comment type="induction">
    <text evidence="2">Expressed only in the forespore compartment of sporulating cells.</text>
</comment>
<evidence type="ECO:0000256" key="1">
    <source>
        <dbReference type="ARBA" id="ARBA00022969"/>
    </source>
</evidence>
<protein>
    <recommendedName>
        <fullName evidence="2">Small, acid-soluble spore protein I</fullName>
        <shortName evidence="2">SASP I</shortName>
    </recommendedName>
</protein>
<dbReference type="NCBIfam" id="TIGR03092">
    <property type="entry name" value="SASP_sspI"/>
    <property type="match status" value="1"/>
</dbReference>
<dbReference type="HAMAP" id="MF_00669">
    <property type="entry name" value="SspI"/>
    <property type="match status" value="1"/>
</dbReference>
<reference evidence="3 4" key="1">
    <citation type="submission" date="2020-08" db="EMBL/GenBank/DDBJ databases">
        <title>Cohnella phylogeny.</title>
        <authorList>
            <person name="Dunlap C."/>
        </authorList>
    </citation>
    <scope>NUCLEOTIDE SEQUENCE [LARGE SCALE GENOMIC DNA]</scope>
    <source>
        <strain evidence="3 4">DSM 25239</strain>
    </source>
</reference>
<evidence type="ECO:0000313" key="3">
    <source>
        <dbReference type="EMBL" id="MBB6691383.1"/>
    </source>
</evidence>